<proteinExistence type="predicted"/>
<dbReference type="STRING" id="49390.A0A068UUL2"/>
<dbReference type="InParanoid" id="A0A068UUL2"/>
<gene>
    <name evidence="1" type="ORF">GSCOC_T00033479001</name>
</gene>
<dbReference type="Gramene" id="CDP11308">
    <property type="protein sequence ID" value="CDP11308"/>
    <property type="gene ID" value="GSCOC_T00033479001"/>
</dbReference>
<dbReference type="AlphaFoldDB" id="A0A068UUL2"/>
<dbReference type="Proteomes" id="UP000295252">
    <property type="component" value="Chromosome VII"/>
</dbReference>
<keyword evidence="2" id="KW-1185">Reference proteome</keyword>
<dbReference type="OMA" id="IYFLQEW"/>
<evidence type="ECO:0000313" key="1">
    <source>
        <dbReference type="EMBL" id="CDP11308.1"/>
    </source>
</evidence>
<evidence type="ECO:0000313" key="2">
    <source>
        <dbReference type="Proteomes" id="UP000295252"/>
    </source>
</evidence>
<protein>
    <submittedName>
        <fullName evidence="1">Uncharacterized protein</fullName>
    </submittedName>
</protein>
<sequence length="64" mass="7135">MAGATKEAIEDVVKQVVSEDDDERDTSQIVMQIYFLQEWKIVKSLLDNIVAAGCVSEFSSGRKI</sequence>
<reference evidence="2" key="1">
    <citation type="journal article" date="2014" name="Science">
        <title>The coffee genome provides insight into the convergent evolution of caffeine biosynthesis.</title>
        <authorList>
            <person name="Denoeud F."/>
            <person name="Carretero-Paulet L."/>
            <person name="Dereeper A."/>
            <person name="Droc G."/>
            <person name="Guyot R."/>
            <person name="Pietrella M."/>
            <person name="Zheng C."/>
            <person name="Alberti A."/>
            <person name="Anthony F."/>
            <person name="Aprea G."/>
            <person name="Aury J.M."/>
            <person name="Bento P."/>
            <person name="Bernard M."/>
            <person name="Bocs S."/>
            <person name="Campa C."/>
            <person name="Cenci A."/>
            <person name="Combes M.C."/>
            <person name="Crouzillat D."/>
            <person name="Da Silva C."/>
            <person name="Daddiego L."/>
            <person name="De Bellis F."/>
            <person name="Dussert S."/>
            <person name="Garsmeur O."/>
            <person name="Gayraud T."/>
            <person name="Guignon V."/>
            <person name="Jahn K."/>
            <person name="Jamilloux V."/>
            <person name="Joet T."/>
            <person name="Labadie K."/>
            <person name="Lan T."/>
            <person name="Leclercq J."/>
            <person name="Lepelley M."/>
            <person name="Leroy T."/>
            <person name="Li L.T."/>
            <person name="Librado P."/>
            <person name="Lopez L."/>
            <person name="Munoz A."/>
            <person name="Noel B."/>
            <person name="Pallavicini A."/>
            <person name="Perrotta G."/>
            <person name="Poncet V."/>
            <person name="Pot D."/>
            <person name="Priyono X."/>
            <person name="Rigoreau M."/>
            <person name="Rouard M."/>
            <person name="Rozas J."/>
            <person name="Tranchant-Dubreuil C."/>
            <person name="VanBuren R."/>
            <person name="Zhang Q."/>
            <person name="Andrade A.C."/>
            <person name="Argout X."/>
            <person name="Bertrand B."/>
            <person name="de Kochko A."/>
            <person name="Graziosi G."/>
            <person name="Henry R.J."/>
            <person name="Jayarama X."/>
            <person name="Ming R."/>
            <person name="Nagai C."/>
            <person name="Rounsley S."/>
            <person name="Sankoff D."/>
            <person name="Giuliano G."/>
            <person name="Albert V.A."/>
            <person name="Wincker P."/>
            <person name="Lashermes P."/>
        </authorList>
    </citation>
    <scope>NUCLEOTIDE SEQUENCE [LARGE SCALE GENOMIC DNA]</scope>
    <source>
        <strain evidence="2">cv. DH200-94</strain>
    </source>
</reference>
<name>A0A068UUL2_COFCA</name>
<organism evidence="1 2">
    <name type="scientific">Coffea canephora</name>
    <name type="common">Robusta coffee</name>
    <dbReference type="NCBI Taxonomy" id="49390"/>
    <lineage>
        <taxon>Eukaryota</taxon>
        <taxon>Viridiplantae</taxon>
        <taxon>Streptophyta</taxon>
        <taxon>Embryophyta</taxon>
        <taxon>Tracheophyta</taxon>
        <taxon>Spermatophyta</taxon>
        <taxon>Magnoliopsida</taxon>
        <taxon>eudicotyledons</taxon>
        <taxon>Gunneridae</taxon>
        <taxon>Pentapetalae</taxon>
        <taxon>asterids</taxon>
        <taxon>lamiids</taxon>
        <taxon>Gentianales</taxon>
        <taxon>Rubiaceae</taxon>
        <taxon>Ixoroideae</taxon>
        <taxon>Gardenieae complex</taxon>
        <taxon>Bertiereae - Coffeeae clade</taxon>
        <taxon>Coffeeae</taxon>
        <taxon>Coffea</taxon>
    </lineage>
</organism>
<dbReference type="EMBL" id="HG739138">
    <property type="protein sequence ID" value="CDP11308.1"/>
    <property type="molecule type" value="Genomic_DNA"/>
</dbReference>
<accession>A0A068UUL2</accession>
<dbReference type="PhylomeDB" id="A0A068UUL2"/>